<reference evidence="1 2" key="1">
    <citation type="journal article" date="2016" name="Nat. Microbiol.">
        <title>Genomic inference of the metabolism of cosmopolitan subsurface Archaea, Hadesarchaea.</title>
        <authorList>
            <person name="Baker B.J."/>
            <person name="Saw J.H."/>
            <person name="Lind A.E."/>
            <person name="Lazar C.S."/>
            <person name="Hinrichs K.-U."/>
            <person name="Teske A.P."/>
            <person name="Ettema T.J."/>
        </authorList>
    </citation>
    <scope>NUCLEOTIDE SEQUENCE [LARGE SCALE GENOMIC DNA]</scope>
</reference>
<evidence type="ECO:0000313" key="2">
    <source>
        <dbReference type="Proteomes" id="UP000074294"/>
    </source>
</evidence>
<comment type="caution">
    <text evidence="1">The sequence shown here is derived from an EMBL/GenBank/DDBJ whole genome shotgun (WGS) entry which is preliminary data.</text>
</comment>
<organism evidence="1 2">
    <name type="scientific">Hadarchaeum yellowstonense</name>
    <dbReference type="NCBI Taxonomy" id="1776334"/>
    <lineage>
        <taxon>Archaea</taxon>
        <taxon>Methanobacteriati</taxon>
        <taxon>Candidatus Hadarchaeota</taxon>
        <taxon>Candidatus Hadarchaeia</taxon>
        <taxon>Candidatus Hadarchaeales</taxon>
        <taxon>Candidatus Hadarchaeaceae</taxon>
        <taxon>Candidatus Hadarchaeum</taxon>
    </lineage>
</organism>
<accession>A0A147K0J2</accession>
<protein>
    <recommendedName>
        <fullName evidence="3">Fe-S oxidoreductase</fullName>
    </recommendedName>
</protein>
<dbReference type="PANTHER" id="PTHR35866:SF1">
    <property type="entry name" value="YKGJ FAMILY CYSTEINE CLUSTER PROTEIN"/>
    <property type="match status" value="1"/>
</dbReference>
<dbReference type="Pfam" id="PF03692">
    <property type="entry name" value="CxxCxxCC"/>
    <property type="match status" value="1"/>
</dbReference>
<dbReference type="AlphaFoldDB" id="A0A147K0J2"/>
<proteinExistence type="predicted"/>
<dbReference type="InterPro" id="IPR005358">
    <property type="entry name" value="Puta_zinc/iron-chelating_dom"/>
</dbReference>
<sequence>MNLLVPKNLRFECQRCARCCGDTSHRSRNLLLTKSEVEEIAERTGLSPLSFATPIPSKGPYQYKMKKRAGKCVFLEGKSCRIYDIRPLVCRFYPFSVCKKENRYVFNFAEDCPGIGLGEVLPEDTFEELISEAQFKLKTS</sequence>
<evidence type="ECO:0008006" key="3">
    <source>
        <dbReference type="Google" id="ProtNLM"/>
    </source>
</evidence>
<evidence type="ECO:0000313" key="1">
    <source>
        <dbReference type="EMBL" id="KUO42394.1"/>
    </source>
</evidence>
<name>A0A147K0J2_HADYE</name>
<gene>
    <name evidence="1" type="ORF">APZ16_02875</name>
</gene>
<dbReference type="STRING" id="1776334.APZ16_02875"/>
<dbReference type="EMBL" id="LQMQ01000007">
    <property type="protein sequence ID" value="KUO42394.1"/>
    <property type="molecule type" value="Genomic_DNA"/>
</dbReference>
<dbReference type="PANTHER" id="PTHR35866">
    <property type="entry name" value="PUTATIVE-RELATED"/>
    <property type="match status" value="1"/>
</dbReference>
<dbReference type="Proteomes" id="UP000074294">
    <property type="component" value="Unassembled WGS sequence"/>
</dbReference>